<feature type="signal peptide" evidence="1">
    <location>
        <begin position="1"/>
        <end position="24"/>
    </location>
</feature>
<dbReference type="EMBL" id="AP026866">
    <property type="protein sequence ID" value="BDS06543.1"/>
    <property type="molecule type" value="Genomic_DNA"/>
</dbReference>
<dbReference type="KEGG" id="osu:NT6N_15830"/>
<name>A0AAT9FKS5_9BACT</name>
<feature type="domain" description="Ice-binding protein C-terminal" evidence="2">
    <location>
        <begin position="254"/>
        <end position="277"/>
    </location>
</feature>
<sequence>MNRIKRATLSIITTTSLGIGAAQAAVVIWDNDSSNNSWQTATNWDPDGVPAFNDDITIGNGDAVTHTPASDLQINGGGSLTISGGSSWTQTTTHWTQIVDGTMTLDNGTFTRSSGGNLVLAFNANDNGVINATNSSINLGGELWFGHNLVSNTGNQVAQVTLNNSTIDANGTVGIWFWDTDATDTSMSINVIGAGSTIEARVGRRNTGGSDNTVTWETLWNEGILQYNGGNDGSFSDHFITSGTAGTVGYTLTSIPEPSSAALLGLAGLALVMRYRRYGD</sequence>
<proteinExistence type="predicted"/>
<accession>A0AAT9FKS5</accession>
<keyword evidence="1" id="KW-0732">Signal</keyword>
<dbReference type="NCBIfam" id="TIGR02595">
    <property type="entry name" value="PEP_CTERM"/>
    <property type="match status" value="1"/>
</dbReference>
<dbReference type="InterPro" id="IPR013424">
    <property type="entry name" value="Ice-binding_C"/>
</dbReference>
<organism evidence="3">
    <name type="scientific">Oceaniferula spumae</name>
    <dbReference type="NCBI Taxonomy" id="2979115"/>
    <lineage>
        <taxon>Bacteria</taxon>
        <taxon>Pseudomonadati</taxon>
        <taxon>Verrucomicrobiota</taxon>
        <taxon>Verrucomicrobiia</taxon>
        <taxon>Verrucomicrobiales</taxon>
        <taxon>Verrucomicrobiaceae</taxon>
        <taxon>Oceaniferula</taxon>
    </lineage>
</organism>
<protein>
    <recommendedName>
        <fullName evidence="2">Ice-binding protein C-terminal domain-containing protein</fullName>
    </recommendedName>
</protein>
<evidence type="ECO:0000256" key="1">
    <source>
        <dbReference type="SAM" id="SignalP"/>
    </source>
</evidence>
<gene>
    <name evidence="3" type="ORF">NT6N_15830</name>
</gene>
<dbReference type="AlphaFoldDB" id="A0AAT9FKS5"/>
<feature type="chain" id="PRO_5043580150" description="Ice-binding protein C-terminal domain-containing protein" evidence="1">
    <location>
        <begin position="25"/>
        <end position="280"/>
    </location>
</feature>
<dbReference type="Pfam" id="PF07589">
    <property type="entry name" value="PEP-CTERM"/>
    <property type="match status" value="1"/>
</dbReference>
<evidence type="ECO:0000313" key="3">
    <source>
        <dbReference type="EMBL" id="BDS06543.1"/>
    </source>
</evidence>
<evidence type="ECO:0000259" key="2">
    <source>
        <dbReference type="Pfam" id="PF07589"/>
    </source>
</evidence>
<reference evidence="3" key="1">
    <citation type="submission" date="2024-07" db="EMBL/GenBank/DDBJ databases">
        <title>Complete genome sequence of Verrucomicrobiaceae bacterium NT6N.</title>
        <authorList>
            <person name="Huang C."/>
            <person name="Takami H."/>
            <person name="Hamasaki K."/>
        </authorList>
    </citation>
    <scope>NUCLEOTIDE SEQUENCE</scope>
    <source>
        <strain evidence="3">NT6N</strain>
    </source>
</reference>